<evidence type="ECO:0000313" key="2">
    <source>
        <dbReference type="Proteomes" id="UP001211907"/>
    </source>
</evidence>
<dbReference type="SUPFAM" id="SSF55729">
    <property type="entry name" value="Acyl-CoA N-acyltransferases (Nat)"/>
    <property type="match status" value="1"/>
</dbReference>
<evidence type="ECO:0000313" key="1">
    <source>
        <dbReference type="EMBL" id="KAJ3138209.1"/>
    </source>
</evidence>
<dbReference type="AlphaFoldDB" id="A0AAD5TE10"/>
<accession>A0AAD5TE10</accession>
<dbReference type="InterPro" id="IPR016181">
    <property type="entry name" value="Acyl_CoA_acyltransferase"/>
</dbReference>
<comment type="caution">
    <text evidence="1">The sequence shown here is derived from an EMBL/GenBank/DDBJ whole genome shotgun (WGS) entry which is preliminary data.</text>
</comment>
<organism evidence="1 2">
    <name type="scientific">Physocladia obscura</name>
    <dbReference type="NCBI Taxonomy" id="109957"/>
    <lineage>
        <taxon>Eukaryota</taxon>
        <taxon>Fungi</taxon>
        <taxon>Fungi incertae sedis</taxon>
        <taxon>Chytridiomycota</taxon>
        <taxon>Chytridiomycota incertae sedis</taxon>
        <taxon>Chytridiomycetes</taxon>
        <taxon>Chytridiales</taxon>
        <taxon>Chytriomycetaceae</taxon>
        <taxon>Physocladia</taxon>
    </lineage>
</organism>
<sequence length="313" mass="35081">MEYHPIWYFVLEDAECRLRSKKHTPIVAAGAALNISPKYPYWLNGNCLHINTEDSAAAAFTKVPGAVEDLARDAISQMQAHNVVKPAFILTHSKDANNKSRTVANVWKDVLVNKLGLVLDGNEESFCMGIKASQLKFSPKAVDQEIRYVRATIQNDFAGVLDVEPGGKEGLEWRTVKCQELLSRSESEGLTYLCYLADVSVARFLVTFVPPSSLPQTHHVDGKKLAFVTRVNTKDEFQRRGYAKQILEFGLKDLFENYNVETVVLFADEEGPIALYKGIGFEILDSRIELNFELKNLTAFLFLATLSSEITQL</sequence>
<protein>
    <recommendedName>
        <fullName evidence="3">N-acetyltransferase domain-containing protein</fullName>
    </recommendedName>
</protein>
<dbReference type="EMBL" id="JADGJH010000097">
    <property type="protein sequence ID" value="KAJ3138209.1"/>
    <property type="molecule type" value="Genomic_DNA"/>
</dbReference>
<evidence type="ECO:0008006" key="3">
    <source>
        <dbReference type="Google" id="ProtNLM"/>
    </source>
</evidence>
<proteinExistence type="predicted"/>
<reference evidence="1" key="1">
    <citation type="submission" date="2020-05" db="EMBL/GenBank/DDBJ databases">
        <title>Phylogenomic resolution of chytrid fungi.</title>
        <authorList>
            <person name="Stajich J.E."/>
            <person name="Amses K."/>
            <person name="Simmons R."/>
            <person name="Seto K."/>
            <person name="Myers J."/>
            <person name="Bonds A."/>
            <person name="Quandt C.A."/>
            <person name="Barry K."/>
            <person name="Liu P."/>
            <person name="Grigoriev I."/>
            <person name="Longcore J.E."/>
            <person name="James T.Y."/>
        </authorList>
    </citation>
    <scope>NUCLEOTIDE SEQUENCE</scope>
    <source>
        <strain evidence="1">JEL0513</strain>
    </source>
</reference>
<name>A0AAD5TE10_9FUNG</name>
<dbReference type="Gene3D" id="3.40.630.30">
    <property type="match status" value="1"/>
</dbReference>
<dbReference type="Proteomes" id="UP001211907">
    <property type="component" value="Unassembled WGS sequence"/>
</dbReference>
<gene>
    <name evidence="1" type="ORF">HK100_012816</name>
</gene>
<keyword evidence="2" id="KW-1185">Reference proteome</keyword>